<dbReference type="PANTHER" id="PTHR44943">
    <property type="entry name" value="CELLULOSE SYNTHASE OPERON PROTEIN C"/>
    <property type="match status" value="1"/>
</dbReference>
<dbReference type="GO" id="GO:0006508">
    <property type="term" value="P:proteolysis"/>
    <property type="evidence" value="ECO:0007669"/>
    <property type="project" value="UniProtKB-KW"/>
</dbReference>
<keyword evidence="4" id="KW-0378">Hydrolase</keyword>
<dbReference type="EMBL" id="CP019288">
    <property type="protein sequence ID" value="QHI37412.1"/>
    <property type="molecule type" value="Genomic_DNA"/>
</dbReference>
<evidence type="ECO:0000313" key="4">
    <source>
        <dbReference type="EMBL" id="QHI37412.1"/>
    </source>
</evidence>
<protein>
    <submittedName>
        <fullName evidence="4">Beta-barrel assembly-enhancing protease</fullName>
        <ecNumber evidence="4">3.4.-.-</ecNumber>
    </submittedName>
</protein>
<dbReference type="InterPro" id="IPR051685">
    <property type="entry name" value="Ycf3/AcsC/BcsC/TPR_MFPF"/>
</dbReference>
<dbReference type="AlphaFoldDB" id="A0A7L4ZLB9"/>
<name>A0A7L4ZLB9_9FLAO</name>
<dbReference type="EC" id="3.4.-.-" evidence="4"/>
<sequence length="305" mass="35423">MYIFIFSGMLFSIPEIVHAQEEESAEISLEENIDEFQEHFFEALKQRGIENYDRAIDELLKCKKIDDNASVSFELGKNYYSRKEYDLAKESFERAVTKKPQNQWFLLGLFNTQLKLNEREEALDTGKKIVSLNPKFREDVAKVYIGMREYKKALKELEKLEKNGGLSLMAANMKNMLEKQLHKNQNSSGDVAEVINQTPKPRADANSKILEQIEEALETDAFTDAIRLVKIGLGDFPSQPKLYLYNAKALNALKEYKKAIEMLEIGLDYIIEDTKLEKEFYQAFVVAYKKMGNSKKENYYRKKIQ</sequence>
<dbReference type="SUPFAM" id="SSF48452">
    <property type="entry name" value="TPR-like"/>
    <property type="match status" value="1"/>
</dbReference>
<keyword evidence="4" id="KW-0645">Protease</keyword>
<keyword evidence="5" id="KW-1185">Reference proteome</keyword>
<gene>
    <name evidence="4" type="primary">bepA_5</name>
    <name evidence="4" type="ORF">IMCC3317_27910</name>
</gene>
<proteinExistence type="predicted"/>
<dbReference type="InterPro" id="IPR011990">
    <property type="entry name" value="TPR-like_helical_dom_sf"/>
</dbReference>
<reference evidence="4 5" key="1">
    <citation type="journal article" date="2013" name="Int. J. Syst. Evol. Microbiol.">
        <title>Kordia antarctica sp. nov., isolated from Antarctic seawater.</title>
        <authorList>
            <person name="Baek K."/>
            <person name="Choi A."/>
            <person name="Kang I."/>
            <person name="Lee K."/>
            <person name="Cho J.C."/>
        </authorList>
    </citation>
    <scope>NUCLEOTIDE SEQUENCE [LARGE SCALE GENOMIC DNA]</scope>
    <source>
        <strain evidence="4 5">IMCC3317</strain>
    </source>
</reference>
<evidence type="ECO:0000256" key="2">
    <source>
        <dbReference type="ARBA" id="ARBA00022803"/>
    </source>
</evidence>
<dbReference type="PROSITE" id="PS50005">
    <property type="entry name" value="TPR"/>
    <property type="match status" value="1"/>
</dbReference>
<evidence type="ECO:0000256" key="3">
    <source>
        <dbReference type="PROSITE-ProRule" id="PRU00339"/>
    </source>
</evidence>
<dbReference type="KEGG" id="kan:IMCC3317_27910"/>
<dbReference type="SMART" id="SM00028">
    <property type="entry name" value="TPR"/>
    <property type="match status" value="3"/>
</dbReference>
<dbReference type="GO" id="GO:0008233">
    <property type="term" value="F:peptidase activity"/>
    <property type="evidence" value="ECO:0007669"/>
    <property type="project" value="UniProtKB-KW"/>
</dbReference>
<keyword evidence="2 3" id="KW-0802">TPR repeat</keyword>
<dbReference type="PANTHER" id="PTHR44943:SF8">
    <property type="entry name" value="TPR REPEAT-CONTAINING PROTEIN MJ0263"/>
    <property type="match status" value="1"/>
</dbReference>
<accession>A0A7L4ZLB9</accession>
<evidence type="ECO:0000256" key="1">
    <source>
        <dbReference type="ARBA" id="ARBA00022737"/>
    </source>
</evidence>
<evidence type="ECO:0000313" key="5">
    <source>
        <dbReference type="Proteomes" id="UP000464657"/>
    </source>
</evidence>
<dbReference type="Pfam" id="PF14559">
    <property type="entry name" value="TPR_19"/>
    <property type="match status" value="1"/>
</dbReference>
<dbReference type="Proteomes" id="UP000464657">
    <property type="component" value="Chromosome"/>
</dbReference>
<dbReference type="InterPro" id="IPR019734">
    <property type="entry name" value="TPR_rpt"/>
</dbReference>
<organism evidence="4 5">
    <name type="scientific">Kordia antarctica</name>
    <dbReference type="NCBI Taxonomy" id="1218801"/>
    <lineage>
        <taxon>Bacteria</taxon>
        <taxon>Pseudomonadati</taxon>
        <taxon>Bacteroidota</taxon>
        <taxon>Flavobacteriia</taxon>
        <taxon>Flavobacteriales</taxon>
        <taxon>Flavobacteriaceae</taxon>
        <taxon>Kordia</taxon>
    </lineage>
</organism>
<feature type="repeat" description="TPR" evidence="3">
    <location>
        <begin position="69"/>
        <end position="102"/>
    </location>
</feature>
<keyword evidence="1" id="KW-0677">Repeat</keyword>
<dbReference type="Gene3D" id="1.25.40.10">
    <property type="entry name" value="Tetratricopeptide repeat domain"/>
    <property type="match status" value="1"/>
</dbReference>